<gene>
    <name evidence="2" type="ORF">FG385_17930</name>
</gene>
<evidence type="ECO:0000259" key="1">
    <source>
        <dbReference type="PROSITE" id="PS50126"/>
    </source>
</evidence>
<dbReference type="SMART" id="SM00316">
    <property type="entry name" value="S1"/>
    <property type="match status" value="1"/>
</dbReference>
<dbReference type="EMBL" id="VDFW01000015">
    <property type="protein sequence ID" value="TNC24307.1"/>
    <property type="molecule type" value="Genomic_DNA"/>
</dbReference>
<accession>A0A5C4M336</accession>
<dbReference type="RefSeq" id="WP_139097906.1">
    <property type="nucleotide sequence ID" value="NZ_VDFW01000015.1"/>
</dbReference>
<organism evidence="2 3">
    <name type="scientific">Amycolatopsis alkalitolerans</name>
    <dbReference type="NCBI Taxonomy" id="2547244"/>
    <lineage>
        <taxon>Bacteria</taxon>
        <taxon>Bacillati</taxon>
        <taxon>Actinomycetota</taxon>
        <taxon>Actinomycetes</taxon>
        <taxon>Pseudonocardiales</taxon>
        <taxon>Pseudonocardiaceae</taxon>
        <taxon>Amycolatopsis</taxon>
    </lineage>
</organism>
<protein>
    <submittedName>
        <fullName evidence="2">S1 RNA-binding domain-containing protein</fullName>
    </submittedName>
</protein>
<evidence type="ECO:0000313" key="2">
    <source>
        <dbReference type="EMBL" id="TNC24307.1"/>
    </source>
</evidence>
<sequence>MSQSTQWLAFLAEHGDGGVVNAKVTEVLPFGALLEVAPGVHGLLPHSTGATEPQVGSTIPVRAAEIDVEKRRIRFAAARAKGDGSCA</sequence>
<dbReference type="PROSITE" id="PS50126">
    <property type="entry name" value="S1"/>
    <property type="match status" value="1"/>
</dbReference>
<reference evidence="2 3" key="1">
    <citation type="submission" date="2019-06" db="EMBL/GenBank/DDBJ databases">
        <title>Amycolatopsis alkalitolerans sp. nov., isolated from Gastrodia elata Blume.</title>
        <authorList>
            <person name="Narsing Rao M.P."/>
            <person name="Li W.J."/>
        </authorList>
    </citation>
    <scope>NUCLEOTIDE SEQUENCE [LARGE SCALE GENOMIC DNA]</scope>
    <source>
        <strain evidence="2 3">SYSUP0005</strain>
    </source>
</reference>
<keyword evidence="3" id="KW-1185">Reference proteome</keyword>
<dbReference type="Proteomes" id="UP000305546">
    <property type="component" value="Unassembled WGS sequence"/>
</dbReference>
<dbReference type="Gene3D" id="2.40.50.140">
    <property type="entry name" value="Nucleic acid-binding proteins"/>
    <property type="match status" value="1"/>
</dbReference>
<comment type="caution">
    <text evidence="2">The sequence shown here is derived from an EMBL/GenBank/DDBJ whole genome shotgun (WGS) entry which is preliminary data.</text>
</comment>
<dbReference type="Pfam" id="PF00575">
    <property type="entry name" value="S1"/>
    <property type="match status" value="1"/>
</dbReference>
<dbReference type="GO" id="GO:0003676">
    <property type="term" value="F:nucleic acid binding"/>
    <property type="evidence" value="ECO:0007669"/>
    <property type="project" value="InterPro"/>
</dbReference>
<dbReference type="SUPFAM" id="SSF50249">
    <property type="entry name" value="Nucleic acid-binding proteins"/>
    <property type="match status" value="1"/>
</dbReference>
<dbReference type="OrthoDB" id="3696341at2"/>
<dbReference type="InterPro" id="IPR003029">
    <property type="entry name" value="S1_domain"/>
</dbReference>
<feature type="domain" description="S1 motif" evidence="1">
    <location>
        <begin position="17"/>
        <end position="78"/>
    </location>
</feature>
<dbReference type="InterPro" id="IPR012340">
    <property type="entry name" value="NA-bd_OB-fold"/>
</dbReference>
<dbReference type="AlphaFoldDB" id="A0A5C4M336"/>
<name>A0A5C4M336_9PSEU</name>
<proteinExistence type="predicted"/>
<evidence type="ECO:0000313" key="3">
    <source>
        <dbReference type="Proteomes" id="UP000305546"/>
    </source>
</evidence>